<dbReference type="InterPro" id="IPR050774">
    <property type="entry name" value="KCMF1/Dystrophin"/>
</dbReference>
<evidence type="ECO:0000256" key="8">
    <source>
        <dbReference type="ARBA" id="ARBA00023212"/>
    </source>
</evidence>
<feature type="region of interest" description="Disordered" evidence="10">
    <location>
        <begin position="446"/>
        <end position="497"/>
    </location>
</feature>
<dbReference type="Gene3D" id="1.10.238.10">
    <property type="entry name" value="EF-hand"/>
    <property type="match status" value="1"/>
</dbReference>
<evidence type="ECO:0000256" key="10">
    <source>
        <dbReference type="SAM" id="MobiDB-lite"/>
    </source>
</evidence>
<feature type="compositionally biased region" description="Basic residues" evidence="10">
    <location>
        <begin position="482"/>
        <end position="497"/>
    </location>
</feature>
<evidence type="ECO:0000256" key="2">
    <source>
        <dbReference type="ARBA" id="ARBA00004278"/>
    </source>
</evidence>
<dbReference type="InterPro" id="IPR000433">
    <property type="entry name" value="Znf_ZZ"/>
</dbReference>
<evidence type="ECO:0000256" key="7">
    <source>
        <dbReference type="ARBA" id="ARBA00022837"/>
    </source>
</evidence>
<dbReference type="PANTHER" id="PTHR12268:SF14">
    <property type="entry name" value="DYSTROPHIN-1"/>
    <property type="match status" value="1"/>
</dbReference>
<feature type="domain" description="ZZ-type" evidence="11">
    <location>
        <begin position="236"/>
        <end position="293"/>
    </location>
</feature>
<organism evidence="12 13">
    <name type="scientific">Clavelina lepadiformis</name>
    <name type="common">Light-bulb sea squirt</name>
    <name type="synonym">Ascidia lepadiformis</name>
    <dbReference type="NCBI Taxonomy" id="159417"/>
    <lineage>
        <taxon>Eukaryota</taxon>
        <taxon>Metazoa</taxon>
        <taxon>Chordata</taxon>
        <taxon>Tunicata</taxon>
        <taxon>Ascidiacea</taxon>
        <taxon>Aplousobranchia</taxon>
        <taxon>Clavelinidae</taxon>
        <taxon>Clavelina</taxon>
    </lineage>
</organism>
<feature type="compositionally biased region" description="Polar residues" evidence="10">
    <location>
        <begin position="462"/>
        <end position="481"/>
    </location>
</feature>
<evidence type="ECO:0000256" key="4">
    <source>
        <dbReference type="ARBA" id="ARBA00022723"/>
    </source>
</evidence>
<dbReference type="SUPFAM" id="SSF47473">
    <property type="entry name" value="EF-hand"/>
    <property type="match status" value="1"/>
</dbReference>
<dbReference type="InterPro" id="IPR043145">
    <property type="entry name" value="Znf_ZZ_sf"/>
</dbReference>
<dbReference type="Pfam" id="PF09069">
    <property type="entry name" value="EF-hand_3"/>
    <property type="match status" value="1"/>
</dbReference>
<dbReference type="Gene3D" id="6.10.140.70">
    <property type="match status" value="1"/>
</dbReference>
<proteinExistence type="predicted"/>
<feature type="region of interest" description="Disordered" evidence="10">
    <location>
        <begin position="329"/>
        <end position="356"/>
    </location>
</feature>
<evidence type="ECO:0000256" key="1">
    <source>
        <dbReference type="ARBA" id="ARBA00004245"/>
    </source>
</evidence>
<keyword evidence="3" id="KW-0963">Cytoplasm</keyword>
<evidence type="ECO:0000256" key="6">
    <source>
        <dbReference type="ARBA" id="ARBA00022833"/>
    </source>
</evidence>
<accession>A0ABP0GKF2</accession>
<dbReference type="EMBL" id="CAWYQH010000119">
    <property type="protein sequence ID" value="CAK8691264.1"/>
    <property type="molecule type" value="Genomic_DNA"/>
</dbReference>
<dbReference type="Pfam" id="PF00569">
    <property type="entry name" value="ZZ"/>
    <property type="match status" value="1"/>
</dbReference>
<dbReference type="PANTHER" id="PTHR12268">
    <property type="entry name" value="E3 UBIQUITIN-PROTEIN LIGASE KCMF1"/>
    <property type="match status" value="1"/>
</dbReference>
<keyword evidence="4" id="KW-0479">Metal-binding</keyword>
<protein>
    <recommendedName>
        <fullName evidence="11">ZZ-type domain-containing protein</fullName>
    </recommendedName>
</protein>
<evidence type="ECO:0000313" key="12">
    <source>
        <dbReference type="EMBL" id="CAK8691264.1"/>
    </source>
</evidence>
<sequence>MLMDHVKNVQSELNKILTKINSDYCDIRYSVYRTALKLCRLQSILHLHEINATSVLSSIKSHILWSQGPVEFITNEVVNFKKLHQVIIDIYKSCGVHNLFDTSKLCKYVTILIFETFKNVKQANVSLISVALFFIVMGNDEIKTKYKSLFSLYAGALAMLNKSRAGLLITHFVRITETVSESGSFGKITPSVESCFRDVLGSMVSQHHFLQWLLKEPQSIVWLPTMHRLNISRSSVHNVQCATCKVRPIIGLRFQCLKCLDYDTCQTCFLTQQRGTKSHKVNHPRQEYCLPAGSKEKVNAFARTIRNIVTKRYKHKSLSSSFLPIDQSKSDPSITLPQSLSRPEENGKNTSKSLNDSADYDEVSHLANEEKEQLMGLVTKLKEENEKILGTVHLLESSQNEKVDGEEDNLILQNQLDTVMLHNHHLQAELDNLKCVVFAENFLHDSQSGIDGSSSREENGETTEGNMSDISSLQPEPTNNLHRGKKFKHKQKSTKPHKVYQDMSLNGSYENNNLAECKQENDFSEQLRHILDSLGSALVLDNLPPPGGVNHEMSVAAEKVTDNFNDLIDQALAS</sequence>
<dbReference type="Pfam" id="PF09068">
    <property type="entry name" value="EF-hand_2"/>
    <property type="match status" value="1"/>
</dbReference>
<dbReference type="InterPro" id="IPR015153">
    <property type="entry name" value="EF-hand_dom_typ1"/>
</dbReference>
<name>A0ABP0GKF2_CLALP</name>
<keyword evidence="5 9" id="KW-0863">Zinc-finger</keyword>
<evidence type="ECO:0000256" key="3">
    <source>
        <dbReference type="ARBA" id="ARBA00022490"/>
    </source>
</evidence>
<evidence type="ECO:0000256" key="5">
    <source>
        <dbReference type="ARBA" id="ARBA00022771"/>
    </source>
</evidence>
<dbReference type="Proteomes" id="UP001642483">
    <property type="component" value="Unassembled WGS sequence"/>
</dbReference>
<keyword evidence="6" id="KW-0862">Zinc</keyword>
<reference evidence="12 13" key="1">
    <citation type="submission" date="2024-02" db="EMBL/GenBank/DDBJ databases">
        <authorList>
            <person name="Daric V."/>
            <person name="Darras S."/>
        </authorList>
    </citation>
    <scope>NUCLEOTIDE SEQUENCE [LARGE SCALE GENOMIC DNA]</scope>
</reference>
<comment type="subcellular location">
    <subcellularLocation>
        <location evidence="2">Cell membrane</location>
        <location evidence="2">Sarcolemma</location>
        <topology evidence="2">Peripheral membrane protein</topology>
        <orientation evidence="2">Cytoplasmic side</orientation>
    </subcellularLocation>
    <subcellularLocation>
        <location evidence="1">Cytoplasm</location>
        <location evidence="1">Cytoskeleton</location>
    </subcellularLocation>
</comment>
<dbReference type="SUPFAM" id="SSF57850">
    <property type="entry name" value="RING/U-box"/>
    <property type="match status" value="1"/>
</dbReference>
<evidence type="ECO:0000313" key="13">
    <source>
        <dbReference type="Proteomes" id="UP001642483"/>
    </source>
</evidence>
<dbReference type="SMART" id="SM00291">
    <property type="entry name" value="ZnF_ZZ"/>
    <property type="match status" value="1"/>
</dbReference>
<evidence type="ECO:0000259" key="11">
    <source>
        <dbReference type="PROSITE" id="PS50135"/>
    </source>
</evidence>
<dbReference type="Gene3D" id="3.30.60.90">
    <property type="match status" value="1"/>
</dbReference>
<keyword evidence="8" id="KW-0206">Cytoskeleton</keyword>
<evidence type="ECO:0000256" key="9">
    <source>
        <dbReference type="PROSITE-ProRule" id="PRU00228"/>
    </source>
</evidence>
<keyword evidence="13" id="KW-1185">Reference proteome</keyword>
<dbReference type="InterPro" id="IPR011992">
    <property type="entry name" value="EF-hand-dom_pair"/>
</dbReference>
<dbReference type="InterPro" id="IPR015154">
    <property type="entry name" value="EF-hand_dom_typ2"/>
</dbReference>
<keyword evidence="7" id="KW-0106">Calcium</keyword>
<gene>
    <name evidence="12" type="ORF">CVLEPA_LOCUS23839</name>
</gene>
<dbReference type="PROSITE" id="PS50135">
    <property type="entry name" value="ZF_ZZ_2"/>
    <property type="match status" value="1"/>
</dbReference>
<comment type="caution">
    <text evidence="12">The sequence shown here is derived from an EMBL/GenBank/DDBJ whole genome shotgun (WGS) entry which is preliminary data.</text>
</comment>
<feature type="compositionally biased region" description="Polar residues" evidence="10">
    <location>
        <begin position="330"/>
        <end position="341"/>
    </location>
</feature>